<dbReference type="EMBL" id="QXXA01000010">
    <property type="protein sequence ID" value="NBI07177.1"/>
    <property type="molecule type" value="Genomic_DNA"/>
</dbReference>
<evidence type="ECO:0000313" key="3">
    <source>
        <dbReference type="EMBL" id="NBI07177.1"/>
    </source>
</evidence>
<evidence type="ECO:0000259" key="2">
    <source>
        <dbReference type="PROSITE" id="PS51464"/>
    </source>
</evidence>
<evidence type="ECO:0000313" key="4">
    <source>
        <dbReference type="Proteomes" id="UP000467132"/>
    </source>
</evidence>
<gene>
    <name evidence="3" type="ORF">D3Z33_09965</name>
</gene>
<reference evidence="3 4" key="1">
    <citation type="submission" date="2018-08" db="EMBL/GenBank/DDBJ databases">
        <title>Murine metabolic-syndrome-specific gut microbial biobank.</title>
        <authorList>
            <person name="Liu C."/>
        </authorList>
    </citation>
    <scope>NUCLEOTIDE SEQUENCE [LARGE SCALE GENOMIC DNA]</scope>
    <source>
        <strain evidence="3 4">583</strain>
    </source>
</reference>
<dbReference type="GO" id="GO:0006487">
    <property type="term" value="P:protein N-linked glycosylation"/>
    <property type="evidence" value="ECO:0007669"/>
    <property type="project" value="TreeGrafter"/>
</dbReference>
<dbReference type="GO" id="GO:0097367">
    <property type="term" value="F:carbohydrate derivative binding"/>
    <property type="evidence" value="ECO:0007669"/>
    <property type="project" value="InterPro"/>
</dbReference>
<dbReference type="CDD" id="cd05009">
    <property type="entry name" value="SIS_GlmS_GlmD_2"/>
    <property type="match status" value="1"/>
</dbReference>
<protein>
    <submittedName>
        <fullName evidence="3">SIS domain-containing protein</fullName>
    </submittedName>
</protein>
<proteinExistence type="predicted"/>
<evidence type="ECO:0000256" key="1">
    <source>
        <dbReference type="ARBA" id="ARBA00022737"/>
    </source>
</evidence>
<dbReference type="CDD" id="cd05008">
    <property type="entry name" value="SIS_GlmS_GlmD_1"/>
    <property type="match status" value="1"/>
</dbReference>
<keyword evidence="4" id="KW-1185">Reference proteome</keyword>
<sequence>MYMKETMMTYINEQESICNDILNKYIENNIDFERIVKEKGNKKWLIIATGSSLNAVLSSKYYIQKISGITIDIIEPFTFINYEELDKDIDMVLAISQSGKSASTIEALKKVHYNYENITTVSVTSDINSKITEYSDVIIDIGCGIEKVGFVTKGFTSTVLTLMLMGISAAKGLNKLSASEEKKEIREFNNLINKMPLIIEKTEYFYNKYKNELNKIPRFSIIGYGPTFGVAKEAETKFAETVRVPTQGFELEAFMHGPYLEVDNNYGIFFIYSENNHSQRAEKLKKYFSDYTNYCYEISTKVNQYGKYISLDMDIDEYKSPLLLVIVFQVLSYRISEGRGIDLSKKIFEDFDNILKSKI</sequence>
<dbReference type="InterPro" id="IPR001347">
    <property type="entry name" value="SIS_dom"/>
</dbReference>
<dbReference type="AlphaFoldDB" id="A0A845QW81"/>
<dbReference type="InterPro" id="IPR035490">
    <property type="entry name" value="GlmS/FrlB_SIS"/>
</dbReference>
<dbReference type="InterPro" id="IPR035466">
    <property type="entry name" value="GlmS/AgaS_SIS"/>
</dbReference>
<dbReference type="SUPFAM" id="SSF53697">
    <property type="entry name" value="SIS domain"/>
    <property type="match status" value="1"/>
</dbReference>
<keyword evidence="1" id="KW-0677">Repeat</keyword>
<dbReference type="Pfam" id="PF01380">
    <property type="entry name" value="SIS"/>
    <property type="match status" value="1"/>
</dbReference>
<dbReference type="Proteomes" id="UP000467132">
    <property type="component" value="Unassembled WGS sequence"/>
</dbReference>
<dbReference type="PANTHER" id="PTHR10937">
    <property type="entry name" value="GLUCOSAMINE--FRUCTOSE-6-PHOSPHATE AMINOTRANSFERASE, ISOMERIZING"/>
    <property type="match status" value="1"/>
</dbReference>
<dbReference type="InterPro" id="IPR046348">
    <property type="entry name" value="SIS_dom_sf"/>
</dbReference>
<dbReference type="PROSITE" id="PS51464">
    <property type="entry name" value="SIS"/>
    <property type="match status" value="1"/>
</dbReference>
<dbReference type="GO" id="GO:0004360">
    <property type="term" value="F:glutamine-fructose-6-phosphate transaminase (isomerizing) activity"/>
    <property type="evidence" value="ECO:0007669"/>
    <property type="project" value="TreeGrafter"/>
</dbReference>
<name>A0A845QW81_9CLOT</name>
<dbReference type="GO" id="GO:0006047">
    <property type="term" value="P:UDP-N-acetylglucosamine metabolic process"/>
    <property type="evidence" value="ECO:0007669"/>
    <property type="project" value="TreeGrafter"/>
</dbReference>
<feature type="domain" description="SIS" evidence="2">
    <location>
        <begin position="31"/>
        <end position="178"/>
    </location>
</feature>
<organism evidence="3 4">
    <name type="scientific">Senegalia massiliensis</name>
    <dbReference type="NCBI Taxonomy" id="1720316"/>
    <lineage>
        <taxon>Bacteria</taxon>
        <taxon>Bacillati</taxon>
        <taxon>Bacillota</taxon>
        <taxon>Clostridia</taxon>
        <taxon>Eubacteriales</taxon>
        <taxon>Clostridiaceae</taxon>
        <taxon>Senegalia</taxon>
    </lineage>
</organism>
<comment type="caution">
    <text evidence="3">The sequence shown here is derived from an EMBL/GenBank/DDBJ whole genome shotgun (WGS) entry which is preliminary data.</text>
</comment>
<dbReference type="PANTHER" id="PTHR10937:SF17">
    <property type="entry name" value="GLUCOSAMINE-FRUCTOSE-6-PHOSPHATE AMINOTRANSFERASE"/>
    <property type="match status" value="1"/>
</dbReference>
<dbReference type="GO" id="GO:0006002">
    <property type="term" value="P:fructose 6-phosphate metabolic process"/>
    <property type="evidence" value="ECO:0007669"/>
    <property type="project" value="TreeGrafter"/>
</dbReference>
<dbReference type="Gene3D" id="3.40.50.10490">
    <property type="entry name" value="Glucose-6-phosphate isomerase like protein, domain 1"/>
    <property type="match status" value="2"/>
</dbReference>
<accession>A0A845QW81</accession>